<reference evidence="1 2" key="1">
    <citation type="submission" date="2020-11" db="EMBL/GenBank/DDBJ databases">
        <title>Draft genome sequencing of a Lachnospiraceae strain isolated from anoxic soil subjected to BSD treatment.</title>
        <authorList>
            <person name="Uek A."/>
            <person name="Tonouchi A."/>
        </authorList>
    </citation>
    <scope>NUCLEOTIDE SEQUENCE [LARGE SCALE GENOMIC DNA]</scope>
    <source>
        <strain evidence="1 2">TB5</strain>
    </source>
</reference>
<dbReference type="RefSeq" id="WP_271715922.1">
    <property type="nucleotide sequence ID" value="NZ_AP024169.1"/>
</dbReference>
<keyword evidence="2" id="KW-1185">Reference proteome</keyword>
<protein>
    <submittedName>
        <fullName evidence="1">Uncharacterized protein</fullName>
    </submittedName>
</protein>
<gene>
    <name evidence="1" type="ORF">bsdtb5_20220</name>
</gene>
<organism evidence="1 2">
    <name type="scientific">Anaeromicropila herbilytica</name>
    <dbReference type="NCBI Taxonomy" id="2785025"/>
    <lineage>
        <taxon>Bacteria</taxon>
        <taxon>Bacillati</taxon>
        <taxon>Bacillota</taxon>
        <taxon>Clostridia</taxon>
        <taxon>Lachnospirales</taxon>
        <taxon>Lachnospiraceae</taxon>
        <taxon>Anaeromicropila</taxon>
    </lineage>
</organism>
<accession>A0A7R7ICP2</accession>
<evidence type="ECO:0000313" key="1">
    <source>
        <dbReference type="EMBL" id="BCN30727.1"/>
    </source>
</evidence>
<evidence type="ECO:0000313" key="2">
    <source>
        <dbReference type="Proteomes" id="UP000595897"/>
    </source>
</evidence>
<dbReference type="EMBL" id="AP024169">
    <property type="protein sequence ID" value="BCN30727.1"/>
    <property type="molecule type" value="Genomic_DNA"/>
</dbReference>
<dbReference type="KEGG" id="ahb:bsdtb5_20220"/>
<name>A0A7R7ICP2_9FIRM</name>
<proteinExistence type="predicted"/>
<dbReference type="AlphaFoldDB" id="A0A7R7ICP2"/>
<dbReference type="Proteomes" id="UP000595897">
    <property type="component" value="Chromosome"/>
</dbReference>
<sequence length="49" mass="5592">MEGNKYQSYKLAELKDDELNNITELEKAISSKVQKDVVLIAYESSEKAK</sequence>